<accession>A0A918IQ66</accession>
<comment type="similarity">
    <text evidence="3">Belongs to the UreF family.</text>
</comment>
<dbReference type="PIRSF" id="PIRSF009467">
    <property type="entry name" value="Ureas_acces_UreF"/>
    <property type="match status" value="1"/>
</dbReference>
<dbReference type="AlphaFoldDB" id="A0A918IQ66"/>
<dbReference type="Gene3D" id="1.10.4190.10">
    <property type="entry name" value="Urease accessory protein UreF"/>
    <property type="match status" value="1"/>
</dbReference>
<dbReference type="InterPro" id="IPR002639">
    <property type="entry name" value="UreF"/>
</dbReference>
<comment type="subunit">
    <text evidence="3">UreD, UreF and UreG form a complex that acts as a GTP-hydrolysis-dependent molecular chaperone, activating the urease apoprotein by helping to assemble the nickel containing metallocenter of UreC. The UreE protein probably delivers the nickel.</text>
</comment>
<reference evidence="4" key="2">
    <citation type="submission" date="2020-09" db="EMBL/GenBank/DDBJ databases">
        <authorList>
            <person name="Sun Q."/>
            <person name="Kim S."/>
        </authorList>
    </citation>
    <scope>NUCLEOTIDE SEQUENCE</scope>
    <source>
        <strain evidence="4">KCTC 23714</strain>
    </source>
</reference>
<gene>
    <name evidence="3 4" type="primary">ureF</name>
    <name evidence="4" type="ORF">GCM10011452_11680</name>
</gene>
<dbReference type="GO" id="GO:0016151">
    <property type="term" value="F:nickel cation binding"/>
    <property type="evidence" value="ECO:0007669"/>
    <property type="project" value="UniProtKB-UniRule"/>
</dbReference>
<evidence type="ECO:0000256" key="2">
    <source>
        <dbReference type="ARBA" id="ARBA00023186"/>
    </source>
</evidence>
<organism evidence="4 5">
    <name type="scientific">Gemmobacter lanyuensis</name>
    <dbReference type="NCBI Taxonomy" id="1054497"/>
    <lineage>
        <taxon>Bacteria</taxon>
        <taxon>Pseudomonadati</taxon>
        <taxon>Pseudomonadota</taxon>
        <taxon>Alphaproteobacteria</taxon>
        <taxon>Rhodobacterales</taxon>
        <taxon>Paracoccaceae</taxon>
        <taxon>Gemmobacter</taxon>
    </lineage>
</organism>
<comment type="caution">
    <text evidence="4">The sequence shown here is derived from an EMBL/GenBank/DDBJ whole genome shotgun (WGS) entry which is preliminary data.</text>
</comment>
<dbReference type="PANTHER" id="PTHR33620">
    <property type="entry name" value="UREASE ACCESSORY PROTEIN F"/>
    <property type="match status" value="1"/>
</dbReference>
<keyword evidence="1 3" id="KW-0996">Nickel insertion</keyword>
<keyword evidence="2 3" id="KW-0143">Chaperone</keyword>
<dbReference type="InterPro" id="IPR038277">
    <property type="entry name" value="UreF_sf"/>
</dbReference>
<comment type="subcellular location">
    <subcellularLocation>
        <location evidence="3">Cytoplasm</location>
    </subcellularLocation>
</comment>
<sequence>MATGAQWAMTMGTTMASFICIPMLEDRLKLAQWLSPAFPIGGFGYSQGLETPMSTGVVATAAEVERWVRDVLRHGAGGMDAVFVARAHAGDDPALLSDWAMAYASCAERATELTDQGRAFGQLMTAMTGAPFDSWPYPVAVGLAARSLNLPRVEVLALFLHGVAAQMVSAATRFLPLGQSEAQALLMRLAPLIAELAEQAERRSLDDIFTFTPGADLAGMQHETLEIRIFRT</sequence>
<dbReference type="Proteomes" id="UP000628984">
    <property type="component" value="Unassembled WGS sequence"/>
</dbReference>
<dbReference type="Pfam" id="PF01730">
    <property type="entry name" value="UreF"/>
    <property type="match status" value="1"/>
</dbReference>
<protein>
    <recommendedName>
        <fullName evidence="3">Urease accessory protein UreF</fullName>
    </recommendedName>
</protein>
<keyword evidence="3" id="KW-0963">Cytoplasm</keyword>
<dbReference type="RefSeq" id="WP_382389694.1">
    <property type="nucleotide sequence ID" value="NZ_JBHSUT010000010.1"/>
</dbReference>
<dbReference type="PANTHER" id="PTHR33620:SF1">
    <property type="entry name" value="UREASE ACCESSORY PROTEIN F"/>
    <property type="match status" value="1"/>
</dbReference>
<dbReference type="GO" id="GO:0005737">
    <property type="term" value="C:cytoplasm"/>
    <property type="evidence" value="ECO:0007669"/>
    <property type="project" value="UniProtKB-SubCell"/>
</dbReference>
<name>A0A918IQ66_9RHOB</name>
<evidence type="ECO:0000256" key="3">
    <source>
        <dbReference type="HAMAP-Rule" id="MF_01385"/>
    </source>
</evidence>
<keyword evidence="5" id="KW-1185">Reference proteome</keyword>
<reference evidence="4" key="1">
    <citation type="journal article" date="2014" name="Int. J. Syst. Evol. Microbiol.">
        <title>Complete genome sequence of Corynebacterium casei LMG S-19264T (=DSM 44701T), isolated from a smear-ripened cheese.</title>
        <authorList>
            <consortium name="US DOE Joint Genome Institute (JGI-PGF)"/>
            <person name="Walter F."/>
            <person name="Albersmeier A."/>
            <person name="Kalinowski J."/>
            <person name="Ruckert C."/>
        </authorList>
    </citation>
    <scope>NUCLEOTIDE SEQUENCE</scope>
    <source>
        <strain evidence="4">KCTC 23714</strain>
    </source>
</reference>
<evidence type="ECO:0000313" key="5">
    <source>
        <dbReference type="Proteomes" id="UP000628984"/>
    </source>
</evidence>
<dbReference type="EMBL" id="BMYQ01000002">
    <property type="protein sequence ID" value="GGW25545.1"/>
    <property type="molecule type" value="Genomic_DNA"/>
</dbReference>
<evidence type="ECO:0000256" key="1">
    <source>
        <dbReference type="ARBA" id="ARBA00022988"/>
    </source>
</evidence>
<dbReference type="HAMAP" id="MF_01385">
    <property type="entry name" value="UreF"/>
    <property type="match status" value="1"/>
</dbReference>
<proteinExistence type="inferred from homology"/>
<evidence type="ECO:0000313" key="4">
    <source>
        <dbReference type="EMBL" id="GGW25545.1"/>
    </source>
</evidence>
<comment type="function">
    <text evidence="3">Required for maturation of urease via the functional incorporation of the urease nickel metallocenter.</text>
</comment>